<reference evidence="1" key="1">
    <citation type="journal article" date="2022" name="Int. J. Mol. Sci.">
        <title>Draft Genome of Tanacetum Coccineum: Genomic Comparison of Closely Related Tanacetum-Family Plants.</title>
        <authorList>
            <person name="Yamashiro T."/>
            <person name="Shiraishi A."/>
            <person name="Nakayama K."/>
            <person name="Satake H."/>
        </authorList>
    </citation>
    <scope>NUCLEOTIDE SEQUENCE</scope>
</reference>
<dbReference type="EMBL" id="BQNB010016797">
    <property type="protein sequence ID" value="GJT55888.1"/>
    <property type="molecule type" value="Genomic_DNA"/>
</dbReference>
<comment type="caution">
    <text evidence="1">The sequence shown here is derived from an EMBL/GenBank/DDBJ whole genome shotgun (WGS) entry which is preliminary data.</text>
</comment>
<reference evidence="1" key="2">
    <citation type="submission" date="2022-01" db="EMBL/GenBank/DDBJ databases">
        <authorList>
            <person name="Yamashiro T."/>
            <person name="Shiraishi A."/>
            <person name="Satake H."/>
            <person name="Nakayama K."/>
        </authorList>
    </citation>
    <scope>NUCLEOTIDE SEQUENCE</scope>
</reference>
<protein>
    <recommendedName>
        <fullName evidence="3">Retrotransposon protein, putative, Ty1-copia subclass</fullName>
    </recommendedName>
</protein>
<dbReference type="PANTHER" id="PTHR11439">
    <property type="entry name" value="GAG-POL-RELATED RETROTRANSPOSON"/>
    <property type="match status" value="1"/>
</dbReference>
<accession>A0ABQ5EXW6</accession>
<sequence>MYVVRCTRPDVAFSQNLTSRYQQNPDKSYWTAVKNILKYLRNTKDMFLIYGGDSITELSVTCYTNASWETDRDDLRSQTRFVFVMNGGAVDWKSSKQSTTTMSFMEAEYIAAMEAIWIRKFIFGLGVVPSIDKPMDMYCGQHMCHYHAMNLVFKRAGASSTGSGKATLDGEEKNSSNNG</sequence>
<keyword evidence="2" id="KW-1185">Reference proteome</keyword>
<evidence type="ECO:0000313" key="1">
    <source>
        <dbReference type="EMBL" id="GJT55888.1"/>
    </source>
</evidence>
<gene>
    <name evidence="1" type="ORF">Tco_0990942</name>
</gene>
<name>A0ABQ5EXW6_9ASTR</name>
<evidence type="ECO:0000313" key="2">
    <source>
        <dbReference type="Proteomes" id="UP001151760"/>
    </source>
</evidence>
<dbReference type="PANTHER" id="PTHR11439:SF496">
    <property type="entry name" value="RNA-DIRECTED DNA POLYMERASE"/>
    <property type="match status" value="1"/>
</dbReference>
<proteinExistence type="predicted"/>
<evidence type="ECO:0008006" key="3">
    <source>
        <dbReference type="Google" id="ProtNLM"/>
    </source>
</evidence>
<dbReference type="CDD" id="cd09272">
    <property type="entry name" value="RNase_HI_RT_Ty1"/>
    <property type="match status" value="1"/>
</dbReference>
<organism evidence="1 2">
    <name type="scientific">Tanacetum coccineum</name>
    <dbReference type="NCBI Taxonomy" id="301880"/>
    <lineage>
        <taxon>Eukaryota</taxon>
        <taxon>Viridiplantae</taxon>
        <taxon>Streptophyta</taxon>
        <taxon>Embryophyta</taxon>
        <taxon>Tracheophyta</taxon>
        <taxon>Spermatophyta</taxon>
        <taxon>Magnoliopsida</taxon>
        <taxon>eudicotyledons</taxon>
        <taxon>Gunneridae</taxon>
        <taxon>Pentapetalae</taxon>
        <taxon>asterids</taxon>
        <taxon>campanulids</taxon>
        <taxon>Asterales</taxon>
        <taxon>Asteraceae</taxon>
        <taxon>Asteroideae</taxon>
        <taxon>Anthemideae</taxon>
        <taxon>Anthemidinae</taxon>
        <taxon>Tanacetum</taxon>
    </lineage>
</organism>
<dbReference type="Proteomes" id="UP001151760">
    <property type="component" value="Unassembled WGS sequence"/>
</dbReference>